<dbReference type="PaxDb" id="3218-PP1S208_8V6.1"/>
<name>A0A2K1IWK0_PHYPA</name>
<evidence type="ECO:0000313" key="2">
    <source>
        <dbReference type="EnsemblPlants" id="Pp3c19_30V3.1"/>
    </source>
</evidence>
<sequence length="127" mass="14472">MAPKCKWHPASGLLLHKGDMARELCFTTVFTSFPSCSQLSKRPALLSLRLLLWPVSTTQDKRFAAAIPCHDLNLHRDNDERDELQKRRTALNWVSHAWSTTSLRLHLCLLLLTLQFQAPSLNLILAI</sequence>
<dbReference type="EnsemblPlants" id="Pp3c19_30V3.1">
    <property type="protein sequence ID" value="Pp3c19_30V3.1"/>
    <property type="gene ID" value="Pp3c19_30"/>
</dbReference>
<reference evidence="1 3" key="2">
    <citation type="journal article" date="2018" name="Plant J.">
        <title>The Physcomitrella patens chromosome-scale assembly reveals moss genome structure and evolution.</title>
        <authorList>
            <person name="Lang D."/>
            <person name="Ullrich K.K."/>
            <person name="Murat F."/>
            <person name="Fuchs J."/>
            <person name="Jenkins J."/>
            <person name="Haas F.B."/>
            <person name="Piednoel M."/>
            <person name="Gundlach H."/>
            <person name="Van Bel M."/>
            <person name="Meyberg R."/>
            <person name="Vives C."/>
            <person name="Morata J."/>
            <person name="Symeonidi A."/>
            <person name="Hiss M."/>
            <person name="Muchero W."/>
            <person name="Kamisugi Y."/>
            <person name="Saleh O."/>
            <person name="Blanc G."/>
            <person name="Decker E.L."/>
            <person name="van Gessel N."/>
            <person name="Grimwood J."/>
            <person name="Hayes R.D."/>
            <person name="Graham S.W."/>
            <person name="Gunter L.E."/>
            <person name="McDaniel S.F."/>
            <person name="Hoernstein S.N.W."/>
            <person name="Larsson A."/>
            <person name="Li F.W."/>
            <person name="Perroud P.F."/>
            <person name="Phillips J."/>
            <person name="Ranjan P."/>
            <person name="Rokshar D.S."/>
            <person name="Rothfels C.J."/>
            <person name="Schneider L."/>
            <person name="Shu S."/>
            <person name="Stevenson D.W."/>
            <person name="Thummler F."/>
            <person name="Tillich M."/>
            <person name="Villarreal Aguilar J.C."/>
            <person name="Widiez T."/>
            <person name="Wong G.K."/>
            <person name="Wymore A."/>
            <person name="Zhang Y."/>
            <person name="Zimmer A.D."/>
            <person name="Quatrano R.S."/>
            <person name="Mayer K.F.X."/>
            <person name="Goodstein D."/>
            <person name="Casacuberta J.M."/>
            <person name="Vandepoele K."/>
            <person name="Reski R."/>
            <person name="Cuming A.C."/>
            <person name="Tuskan G.A."/>
            <person name="Maumus F."/>
            <person name="Salse J."/>
            <person name="Schmutz J."/>
            <person name="Rensing S.A."/>
        </authorList>
    </citation>
    <scope>NUCLEOTIDE SEQUENCE [LARGE SCALE GENOMIC DNA]</scope>
    <source>
        <strain evidence="2 3">cv. Gransden 2004</strain>
    </source>
</reference>
<dbReference type="Proteomes" id="UP000006727">
    <property type="component" value="Chromosome 19"/>
</dbReference>
<keyword evidence="3" id="KW-1185">Reference proteome</keyword>
<dbReference type="EMBL" id="ABEU02000019">
    <property type="protein sequence ID" value="PNR33663.1"/>
    <property type="molecule type" value="Genomic_DNA"/>
</dbReference>
<proteinExistence type="predicted"/>
<gene>
    <name evidence="1" type="ORF">PHYPA_023479</name>
</gene>
<protein>
    <submittedName>
        <fullName evidence="1 2">Uncharacterized protein</fullName>
    </submittedName>
</protein>
<evidence type="ECO:0000313" key="1">
    <source>
        <dbReference type="EMBL" id="PNR33663.1"/>
    </source>
</evidence>
<evidence type="ECO:0000313" key="3">
    <source>
        <dbReference type="Proteomes" id="UP000006727"/>
    </source>
</evidence>
<reference evidence="2" key="3">
    <citation type="submission" date="2020-12" db="UniProtKB">
        <authorList>
            <consortium name="EnsemblPlants"/>
        </authorList>
    </citation>
    <scope>IDENTIFICATION</scope>
</reference>
<dbReference type="Gramene" id="Pp3c19_30V3.1">
    <property type="protein sequence ID" value="Pp3c19_30V3.1"/>
    <property type="gene ID" value="Pp3c19_30"/>
</dbReference>
<reference evidence="1 3" key="1">
    <citation type="journal article" date="2008" name="Science">
        <title>The Physcomitrella genome reveals evolutionary insights into the conquest of land by plants.</title>
        <authorList>
            <person name="Rensing S."/>
            <person name="Lang D."/>
            <person name="Zimmer A."/>
            <person name="Terry A."/>
            <person name="Salamov A."/>
            <person name="Shapiro H."/>
            <person name="Nishiyama T."/>
            <person name="Perroud P.-F."/>
            <person name="Lindquist E."/>
            <person name="Kamisugi Y."/>
            <person name="Tanahashi T."/>
            <person name="Sakakibara K."/>
            <person name="Fujita T."/>
            <person name="Oishi K."/>
            <person name="Shin-I T."/>
            <person name="Kuroki Y."/>
            <person name="Toyoda A."/>
            <person name="Suzuki Y."/>
            <person name="Hashimoto A."/>
            <person name="Yamaguchi K."/>
            <person name="Sugano A."/>
            <person name="Kohara Y."/>
            <person name="Fujiyama A."/>
            <person name="Anterola A."/>
            <person name="Aoki S."/>
            <person name="Ashton N."/>
            <person name="Barbazuk W.B."/>
            <person name="Barker E."/>
            <person name="Bennetzen J."/>
            <person name="Bezanilla M."/>
            <person name="Blankenship R."/>
            <person name="Cho S.H."/>
            <person name="Dutcher S."/>
            <person name="Estelle M."/>
            <person name="Fawcett J.A."/>
            <person name="Gundlach H."/>
            <person name="Hanada K."/>
            <person name="Heyl A."/>
            <person name="Hicks K.A."/>
            <person name="Hugh J."/>
            <person name="Lohr M."/>
            <person name="Mayer K."/>
            <person name="Melkozernov A."/>
            <person name="Murata T."/>
            <person name="Nelson D."/>
            <person name="Pils B."/>
            <person name="Prigge M."/>
            <person name="Reiss B."/>
            <person name="Renner T."/>
            <person name="Rombauts S."/>
            <person name="Rushton P."/>
            <person name="Sanderfoot A."/>
            <person name="Schween G."/>
            <person name="Shiu S.-H."/>
            <person name="Stueber K."/>
            <person name="Theodoulou F.L."/>
            <person name="Tu H."/>
            <person name="Van de Peer Y."/>
            <person name="Verrier P.J."/>
            <person name="Waters E."/>
            <person name="Wood A."/>
            <person name="Yang L."/>
            <person name="Cove D."/>
            <person name="Cuming A."/>
            <person name="Hasebe M."/>
            <person name="Lucas S."/>
            <person name="Mishler D.B."/>
            <person name="Reski R."/>
            <person name="Grigoriev I."/>
            <person name="Quatrano R.S."/>
            <person name="Boore J.L."/>
        </authorList>
    </citation>
    <scope>NUCLEOTIDE SEQUENCE [LARGE SCALE GENOMIC DNA]</scope>
    <source>
        <strain evidence="2 3">cv. Gransden 2004</strain>
    </source>
</reference>
<accession>A0A2K1IWK0</accession>
<organism evidence="1">
    <name type="scientific">Physcomitrium patens</name>
    <name type="common">Spreading-leaved earth moss</name>
    <name type="synonym">Physcomitrella patens</name>
    <dbReference type="NCBI Taxonomy" id="3218"/>
    <lineage>
        <taxon>Eukaryota</taxon>
        <taxon>Viridiplantae</taxon>
        <taxon>Streptophyta</taxon>
        <taxon>Embryophyta</taxon>
        <taxon>Bryophyta</taxon>
        <taxon>Bryophytina</taxon>
        <taxon>Bryopsida</taxon>
        <taxon>Funariidae</taxon>
        <taxon>Funariales</taxon>
        <taxon>Funariaceae</taxon>
        <taxon>Physcomitrium</taxon>
    </lineage>
</organism>
<dbReference type="AlphaFoldDB" id="A0A2K1IWK0"/>
<dbReference type="InParanoid" id="A0A2K1IWK0"/>